<dbReference type="EMBL" id="CZQD01000048">
    <property type="protein sequence ID" value="CUS57727.1"/>
    <property type="molecule type" value="Genomic_DNA"/>
</dbReference>
<evidence type="ECO:0000313" key="2">
    <source>
        <dbReference type="EMBL" id="CUS57727.1"/>
    </source>
</evidence>
<dbReference type="InterPro" id="IPR044861">
    <property type="entry name" value="IPNS-like_FE2OG_OXY"/>
</dbReference>
<dbReference type="PROSITE" id="PS51471">
    <property type="entry name" value="FE2OG_OXY"/>
    <property type="match status" value="1"/>
</dbReference>
<sequence length="314" mass="34264">MMTDYFKPVPFDLFKSDKKAFGDALCRSFRETGFAVVSGHTVDQGVIDRNLDATKAFFALPDAEKLKYDGRQGGGQRGYTAFGTENAKGNAHADLKEFWHTGRALPEDSPYRATMADTPSVPDVPAFDEATTALFDALDEMGREILEGVALHLGLAEDWFDDKVNFGNSILRLLHYPPQQTPPPAGTVRAGAHEDINVITLLLGAEEAGLQVLHSSGEWLDVNPPAGALVINCGDMLQRLTGGVLPSTTHRVLNPSAERAKFPRYSTPFFLHFNQDYLIEALPGCVAEGGKAEAPITAQDYLMERLREIGLVKA</sequence>
<dbReference type="InterPro" id="IPR027443">
    <property type="entry name" value="IPNS-like_sf"/>
</dbReference>
<proteinExistence type="predicted"/>
<gene>
    <name evidence="2" type="ORF">MGWOODY_Hyp1807</name>
</gene>
<evidence type="ECO:0000259" key="1">
    <source>
        <dbReference type="PROSITE" id="PS51471"/>
    </source>
</evidence>
<dbReference type="AlphaFoldDB" id="A0A160U340"/>
<dbReference type="SUPFAM" id="SSF51197">
    <property type="entry name" value="Clavaminate synthase-like"/>
    <property type="match status" value="1"/>
</dbReference>
<reference evidence="2" key="1">
    <citation type="submission" date="2015-10" db="EMBL/GenBank/DDBJ databases">
        <authorList>
            <person name="Gilbert D.G."/>
        </authorList>
    </citation>
    <scope>NUCLEOTIDE SEQUENCE</scope>
</reference>
<dbReference type="Pfam" id="PF14226">
    <property type="entry name" value="DIOX_N"/>
    <property type="match status" value="1"/>
</dbReference>
<name>A0A160U340_9ZZZZ</name>
<dbReference type="InterPro" id="IPR026992">
    <property type="entry name" value="DIOX_N"/>
</dbReference>
<dbReference type="Gene3D" id="2.60.120.330">
    <property type="entry name" value="B-lactam Antibiotic, Isopenicillin N Synthase, Chain"/>
    <property type="match status" value="1"/>
</dbReference>
<protein>
    <submittedName>
        <fullName evidence="2">Oxidoreductase</fullName>
    </submittedName>
</protein>
<dbReference type="InterPro" id="IPR005123">
    <property type="entry name" value="Oxoglu/Fe-dep_dioxygenase_dom"/>
</dbReference>
<dbReference type="Pfam" id="PF03171">
    <property type="entry name" value="2OG-FeII_Oxy"/>
    <property type="match status" value="1"/>
</dbReference>
<organism evidence="2">
    <name type="scientific">hydrothermal vent metagenome</name>
    <dbReference type="NCBI Taxonomy" id="652676"/>
    <lineage>
        <taxon>unclassified sequences</taxon>
        <taxon>metagenomes</taxon>
        <taxon>ecological metagenomes</taxon>
    </lineage>
</organism>
<dbReference type="PANTHER" id="PTHR47990">
    <property type="entry name" value="2-OXOGLUTARATE (2OG) AND FE(II)-DEPENDENT OXYGENASE SUPERFAMILY PROTEIN-RELATED"/>
    <property type="match status" value="1"/>
</dbReference>
<dbReference type="InterPro" id="IPR050231">
    <property type="entry name" value="Iron_ascorbate_oxido_reductase"/>
</dbReference>
<dbReference type="PRINTS" id="PR00682">
    <property type="entry name" value="IPNSYNTHASE"/>
</dbReference>
<feature type="domain" description="Fe2OG dioxygenase" evidence="1">
    <location>
        <begin position="166"/>
        <end position="273"/>
    </location>
</feature>
<accession>A0A160U340</accession>